<dbReference type="GeneID" id="91961830"/>
<dbReference type="EMBL" id="AM260522">
    <property type="protein sequence ID" value="CAJ99671.1"/>
    <property type="molecule type" value="Genomic_DNA"/>
</dbReference>
<dbReference type="KEGG" id="hac:Hac_0890"/>
<accession>Q17XF5</accession>
<evidence type="ECO:0000313" key="1">
    <source>
        <dbReference type="EMBL" id="CAJ99671.1"/>
    </source>
</evidence>
<dbReference type="eggNOG" id="COG0507">
    <property type="taxonomic scope" value="Bacteria"/>
</dbReference>
<proteinExistence type="predicted"/>
<dbReference type="Proteomes" id="UP000000775">
    <property type="component" value="Chromosome"/>
</dbReference>
<sequence length="98" mass="11335">MEPNHLLPQDFLYVGKLACVNKSEIYAHGGDKESGWNIYGQRMSLAFGEHEKKLWGSYNPQEKFYILITSQNKKDSQFFQADLCKGLPYKPILEESVF</sequence>
<reference evidence="1 2" key="1">
    <citation type="journal article" date="2006" name="PLoS Genet.">
        <title>Who ate whom? Adaptive Helicobacter genomic changes that accompanied a host jump from early humans to large felines.</title>
        <authorList>
            <person name="Eppinger M."/>
            <person name="Baar C."/>
            <person name="Linz B."/>
            <person name="Raddatz G."/>
            <person name="Lanz C."/>
            <person name="Keller H."/>
            <person name="Morelli G."/>
            <person name="Gressmann H."/>
            <person name="Achtman M."/>
            <person name="Schuster S.C."/>
        </authorList>
    </citation>
    <scope>NUCLEOTIDE SEQUENCE [LARGE SCALE GENOMIC DNA]</scope>
    <source>
        <strain evidence="1 2">Sheeba</strain>
    </source>
</reference>
<protein>
    <submittedName>
        <fullName evidence="1">Uncharacterized protein</fullName>
    </submittedName>
</protein>
<dbReference type="RefSeq" id="WP_011577783.1">
    <property type="nucleotide sequence ID" value="NC_008229.1"/>
</dbReference>
<keyword evidence="2" id="KW-1185">Reference proteome</keyword>
<dbReference type="HOGENOM" id="CLU_2329850_0_0_7"/>
<organism evidence="1 2">
    <name type="scientific">Helicobacter acinonychis (strain Sheeba)</name>
    <dbReference type="NCBI Taxonomy" id="382638"/>
    <lineage>
        <taxon>Bacteria</taxon>
        <taxon>Pseudomonadati</taxon>
        <taxon>Campylobacterota</taxon>
        <taxon>Epsilonproteobacteria</taxon>
        <taxon>Campylobacterales</taxon>
        <taxon>Helicobacteraceae</taxon>
        <taxon>Helicobacter</taxon>
    </lineage>
</organism>
<evidence type="ECO:0000313" key="2">
    <source>
        <dbReference type="Proteomes" id="UP000000775"/>
    </source>
</evidence>
<name>Q17XF5_HELAH</name>
<dbReference type="STRING" id="382638.Hac_0890"/>
<gene>
    <name evidence="1" type="ordered locus">Hac_0890</name>
</gene>
<dbReference type="AlphaFoldDB" id="Q17XF5"/>